<dbReference type="InterPro" id="IPR032342">
    <property type="entry name" value="DUF4861"/>
</dbReference>
<organism evidence="1 2">
    <name type="scientific">Indibacter alkaliphilus (strain CCUG 57479 / KCTC 22604 / LW1)</name>
    <dbReference type="NCBI Taxonomy" id="1189612"/>
    <lineage>
        <taxon>Bacteria</taxon>
        <taxon>Pseudomonadati</taxon>
        <taxon>Bacteroidota</taxon>
        <taxon>Cytophagia</taxon>
        <taxon>Cytophagales</taxon>
        <taxon>Cyclobacteriaceae</taxon>
    </lineage>
</organism>
<dbReference type="Pfam" id="PF16153">
    <property type="entry name" value="DUF4861"/>
    <property type="match status" value="1"/>
</dbReference>
<dbReference type="EMBL" id="ALWO02000027">
    <property type="protein sequence ID" value="EOZ97816.1"/>
    <property type="molecule type" value="Genomic_DNA"/>
</dbReference>
<evidence type="ECO:0000313" key="2">
    <source>
        <dbReference type="Proteomes" id="UP000006073"/>
    </source>
</evidence>
<sequence>MAIILTACSDRENKAVITISSDVDHPMAVIGLNERDFPEILQAYSKENLEVLDVESGELVLYQWLEDELLLAIELKGGKSRTLSITRSNTKPGNPEERTFARFVPERTDDFAWENDKVAFRTFGPDAKKRVIEGRSGGTLSSGIDVWHKKVKYPIIDKWYHKELQTKGTYHEDDGEGADYYHVGTSRGVGGTGFWDKDTLYASENFIRYEQIAEGPVRTVFKLYYEPYQVGDRLVSETKTISLDLGSHLSRYEVEAVCENTGTLPYLTAGITLHENKGTTIVNQSNGIYAVWEPMEGTHLGTAILTPQEVENYLKHISTHRDQSQLLANIKTEQNKVTFYAGFAWDQAGEITDIEMWETYLNDFAKRLRNQPKVTLTQKP</sequence>
<reference evidence="1 2" key="1">
    <citation type="journal article" date="2013" name="Genome Announc.">
        <title>Draft Genome Sequence of Indibacter alkaliphilus Strain LW1T, Isolated from Lonar Lake, a Haloalkaline Lake in the Buldana District of Maharashtra, India.</title>
        <authorList>
            <person name="Singh A."/>
            <person name="Kumar Jangir P."/>
            <person name="Sharma R."/>
            <person name="Singh A."/>
            <person name="Kumar Pinnaka A."/>
            <person name="Shivaji S."/>
        </authorList>
    </citation>
    <scope>NUCLEOTIDE SEQUENCE [LARGE SCALE GENOMIC DNA]</scope>
    <source>
        <strain evidence="2">CCUG 57479 / KCTC 22604 / LW1</strain>
    </source>
</reference>
<dbReference type="AlphaFoldDB" id="S2E067"/>
<keyword evidence="2" id="KW-1185">Reference proteome</keyword>
<name>S2E067_INDAL</name>
<dbReference type="STRING" id="1189612.A33Q_1625"/>
<comment type="caution">
    <text evidence="1">The sequence shown here is derived from an EMBL/GenBank/DDBJ whole genome shotgun (WGS) entry which is preliminary data.</text>
</comment>
<proteinExistence type="predicted"/>
<dbReference type="Proteomes" id="UP000006073">
    <property type="component" value="Unassembled WGS sequence"/>
</dbReference>
<dbReference type="eggNOG" id="COG4677">
    <property type="taxonomic scope" value="Bacteria"/>
</dbReference>
<gene>
    <name evidence="1" type="ORF">A33Q_1625</name>
</gene>
<protein>
    <recommendedName>
        <fullName evidence="3">DUF4861 domain-containing protein</fullName>
    </recommendedName>
</protein>
<evidence type="ECO:0000313" key="1">
    <source>
        <dbReference type="EMBL" id="EOZ97816.1"/>
    </source>
</evidence>
<evidence type="ECO:0008006" key="3">
    <source>
        <dbReference type="Google" id="ProtNLM"/>
    </source>
</evidence>
<accession>S2E067</accession>